<dbReference type="Pfam" id="PF00355">
    <property type="entry name" value="Rieske"/>
    <property type="match status" value="1"/>
</dbReference>
<evidence type="ECO:0000256" key="10">
    <source>
        <dbReference type="SAM" id="MobiDB-lite"/>
    </source>
</evidence>
<feature type="non-terminal residue" evidence="12">
    <location>
        <position position="1"/>
    </location>
</feature>
<feature type="domain" description="Rieske" evidence="11">
    <location>
        <begin position="15"/>
        <end position="100"/>
    </location>
</feature>
<dbReference type="InterPro" id="IPR005805">
    <property type="entry name" value="Rieske_Fe-S_prot_C"/>
</dbReference>
<feature type="region of interest" description="Disordered" evidence="10">
    <location>
        <begin position="86"/>
        <end position="113"/>
    </location>
</feature>
<name>A0A6B3CB70_9ACTN</name>
<proteinExistence type="predicted"/>
<evidence type="ECO:0000256" key="1">
    <source>
        <dbReference type="ARBA" id="ARBA00002494"/>
    </source>
</evidence>
<dbReference type="InterPro" id="IPR036922">
    <property type="entry name" value="Rieske_2Fe-2S_sf"/>
</dbReference>
<evidence type="ECO:0000256" key="2">
    <source>
        <dbReference type="ARBA" id="ARBA00015816"/>
    </source>
</evidence>
<reference evidence="12" key="1">
    <citation type="submission" date="2020-01" db="EMBL/GenBank/DDBJ databases">
        <title>Insect and environment-associated Actinomycetes.</title>
        <authorList>
            <person name="Currrie C."/>
            <person name="Chevrette M."/>
            <person name="Carlson C."/>
            <person name="Stubbendieck R."/>
            <person name="Wendt-Pienkowski E."/>
        </authorList>
    </citation>
    <scope>NUCLEOTIDE SEQUENCE</scope>
    <source>
        <strain evidence="12">SID12501</strain>
    </source>
</reference>
<sequence>VHVVQLLAGDRLHVPRVDSVADIAPGTGAVVRVDGRRRAVHRAEDGTVRAVSARCTHLRCLVSFNQAETTWECPCHGSRFGTDGAVLQGPATRPLERFDVPGEPPAEDGGHTG</sequence>
<organism evidence="12">
    <name type="scientific">Streptomyces sp. SID12501</name>
    <dbReference type="NCBI Taxonomy" id="2706042"/>
    <lineage>
        <taxon>Bacteria</taxon>
        <taxon>Bacillati</taxon>
        <taxon>Actinomycetota</taxon>
        <taxon>Actinomycetes</taxon>
        <taxon>Kitasatosporales</taxon>
        <taxon>Streptomycetaceae</taxon>
        <taxon>Streptomyces</taxon>
    </lineage>
</organism>
<evidence type="ECO:0000256" key="3">
    <source>
        <dbReference type="ARBA" id="ARBA00022714"/>
    </source>
</evidence>
<comment type="cofactor">
    <cofactor evidence="9">
        <name>[2Fe-2S] cluster</name>
        <dbReference type="ChEBI" id="CHEBI:190135"/>
    </cofactor>
</comment>
<dbReference type="AlphaFoldDB" id="A0A6B3CB70"/>
<dbReference type="SUPFAM" id="SSF50022">
    <property type="entry name" value="ISP domain"/>
    <property type="match status" value="1"/>
</dbReference>
<evidence type="ECO:0000313" key="12">
    <source>
        <dbReference type="EMBL" id="NEC93512.1"/>
    </source>
</evidence>
<keyword evidence="4" id="KW-0479">Metal-binding</keyword>
<gene>
    <name evidence="12" type="ORF">G3I71_49090</name>
</gene>
<dbReference type="GO" id="GO:0051537">
    <property type="term" value="F:2 iron, 2 sulfur cluster binding"/>
    <property type="evidence" value="ECO:0007669"/>
    <property type="project" value="UniProtKB-KW"/>
</dbReference>
<dbReference type="GO" id="GO:0046872">
    <property type="term" value="F:metal ion binding"/>
    <property type="evidence" value="ECO:0007669"/>
    <property type="project" value="UniProtKB-KW"/>
</dbReference>
<keyword evidence="6" id="KW-0411">Iron-sulfur</keyword>
<dbReference type="PROSITE" id="PS51296">
    <property type="entry name" value="RIESKE"/>
    <property type="match status" value="1"/>
</dbReference>
<keyword evidence="3" id="KW-0001">2Fe-2S</keyword>
<dbReference type="PANTHER" id="PTHR10134">
    <property type="entry name" value="CYTOCHROME B-C1 COMPLEX SUBUNIT RIESKE, MITOCHONDRIAL"/>
    <property type="match status" value="1"/>
</dbReference>
<evidence type="ECO:0000256" key="9">
    <source>
        <dbReference type="ARBA" id="ARBA00034078"/>
    </source>
</evidence>
<keyword evidence="5" id="KW-0408">Iron</keyword>
<evidence type="ECO:0000256" key="8">
    <source>
        <dbReference type="ARBA" id="ARBA00029586"/>
    </source>
</evidence>
<comment type="function">
    <text evidence="1">Iron-sulfur subunit of the cytochrome bc1 complex, an essential component of the respiratory electron transport chain required for ATP synthesis. The bc1 complex catalyzes the oxidation of menaquinol and the reduction of cytochrome c in the respiratory chain. The bc1 complex operates through a Q-cycle mechanism that couples electron transfer to generation of the proton gradient that drives ATP synthesis.</text>
</comment>
<dbReference type="Gene3D" id="2.102.10.10">
    <property type="entry name" value="Rieske [2Fe-2S] iron-sulphur domain"/>
    <property type="match status" value="1"/>
</dbReference>
<dbReference type="RefSeq" id="WP_164325473.1">
    <property type="nucleotide sequence ID" value="NZ_JAAGLU010000908.1"/>
</dbReference>
<dbReference type="EMBL" id="JAAGLU010000908">
    <property type="protein sequence ID" value="NEC93512.1"/>
    <property type="molecule type" value="Genomic_DNA"/>
</dbReference>
<dbReference type="GO" id="GO:0016705">
    <property type="term" value="F:oxidoreductase activity, acting on paired donors, with incorporation or reduction of molecular oxygen"/>
    <property type="evidence" value="ECO:0007669"/>
    <property type="project" value="UniProtKB-ARBA"/>
</dbReference>
<dbReference type="InterPro" id="IPR014349">
    <property type="entry name" value="Rieske_Fe-S_prot"/>
</dbReference>
<dbReference type="GO" id="GO:0004497">
    <property type="term" value="F:monooxygenase activity"/>
    <property type="evidence" value="ECO:0007669"/>
    <property type="project" value="UniProtKB-ARBA"/>
</dbReference>
<evidence type="ECO:0000256" key="4">
    <source>
        <dbReference type="ARBA" id="ARBA00022723"/>
    </source>
</evidence>
<keyword evidence="7" id="KW-1015">Disulfide bond</keyword>
<evidence type="ECO:0000256" key="7">
    <source>
        <dbReference type="ARBA" id="ARBA00023157"/>
    </source>
</evidence>
<evidence type="ECO:0000259" key="11">
    <source>
        <dbReference type="PROSITE" id="PS51296"/>
    </source>
</evidence>
<dbReference type="PRINTS" id="PR00162">
    <property type="entry name" value="RIESKE"/>
</dbReference>
<protein>
    <recommendedName>
        <fullName evidence="2">Cytochrome bc1 complex Rieske iron-sulfur subunit</fullName>
    </recommendedName>
    <alternativeName>
        <fullName evidence="8">Cytochrome bc1 reductase complex subunit QcrA</fullName>
    </alternativeName>
</protein>
<evidence type="ECO:0000256" key="5">
    <source>
        <dbReference type="ARBA" id="ARBA00023004"/>
    </source>
</evidence>
<dbReference type="InterPro" id="IPR017941">
    <property type="entry name" value="Rieske_2Fe-2S"/>
</dbReference>
<dbReference type="GO" id="GO:0016020">
    <property type="term" value="C:membrane"/>
    <property type="evidence" value="ECO:0007669"/>
    <property type="project" value="InterPro"/>
</dbReference>
<evidence type="ECO:0000256" key="6">
    <source>
        <dbReference type="ARBA" id="ARBA00023014"/>
    </source>
</evidence>
<comment type="caution">
    <text evidence="12">The sequence shown here is derived from an EMBL/GenBank/DDBJ whole genome shotgun (WGS) entry which is preliminary data.</text>
</comment>
<accession>A0A6B3CB70</accession>